<feature type="region of interest" description="Disordered" evidence="1">
    <location>
        <begin position="52"/>
        <end position="159"/>
    </location>
</feature>
<feature type="compositionally biased region" description="Polar residues" evidence="1">
    <location>
        <begin position="77"/>
        <end position="88"/>
    </location>
</feature>
<name>A0A8T8WN12_ASPJA</name>
<gene>
    <name evidence="2" type="ORF">BO86DRAFT_403955</name>
</gene>
<dbReference type="EMBL" id="KZ824847">
    <property type="protein sequence ID" value="RAH77245.1"/>
    <property type="molecule type" value="Genomic_DNA"/>
</dbReference>
<organism evidence="2 3">
    <name type="scientific">Aspergillus japonicus CBS 114.51</name>
    <dbReference type="NCBI Taxonomy" id="1448312"/>
    <lineage>
        <taxon>Eukaryota</taxon>
        <taxon>Fungi</taxon>
        <taxon>Dikarya</taxon>
        <taxon>Ascomycota</taxon>
        <taxon>Pezizomycotina</taxon>
        <taxon>Eurotiomycetes</taxon>
        <taxon>Eurotiomycetidae</taxon>
        <taxon>Eurotiales</taxon>
        <taxon>Aspergillaceae</taxon>
        <taxon>Aspergillus</taxon>
        <taxon>Aspergillus subgen. Circumdati</taxon>
    </lineage>
</organism>
<feature type="compositionally biased region" description="Basic and acidic residues" evidence="1">
    <location>
        <begin position="144"/>
        <end position="159"/>
    </location>
</feature>
<dbReference type="RefSeq" id="XP_025523139.1">
    <property type="nucleotide sequence ID" value="XM_025673969.1"/>
</dbReference>
<evidence type="ECO:0000256" key="1">
    <source>
        <dbReference type="SAM" id="MobiDB-lite"/>
    </source>
</evidence>
<sequence length="159" mass="17054">MPVTWNSEANARLFLGVLTQLKNQSIKLDYTALANSVGQGCTVRAVQQQMDKLRKQVSDGSSNPATPVGTPRRQAATAANSGPSSQALLSAKRKAARIAKPKTPTKKSRSVSKVVDKEESSEEDSEENTKSIVKGEDSEEDAETIIKGEQSDASDKTYA</sequence>
<dbReference type="OrthoDB" id="5418867at2759"/>
<dbReference type="GeneID" id="37177661"/>
<accession>A0A8T8WN12</accession>
<proteinExistence type="predicted"/>
<keyword evidence="3" id="KW-1185">Reference proteome</keyword>
<evidence type="ECO:0000313" key="2">
    <source>
        <dbReference type="EMBL" id="RAH77245.1"/>
    </source>
</evidence>
<evidence type="ECO:0000313" key="3">
    <source>
        <dbReference type="Proteomes" id="UP000249497"/>
    </source>
</evidence>
<dbReference type="Proteomes" id="UP000249497">
    <property type="component" value="Unassembled WGS sequence"/>
</dbReference>
<feature type="compositionally biased region" description="Basic and acidic residues" evidence="1">
    <location>
        <begin position="127"/>
        <end position="136"/>
    </location>
</feature>
<dbReference type="AlphaFoldDB" id="A0A8T8WN12"/>
<protein>
    <submittedName>
        <fullName evidence="2">Uncharacterized protein</fullName>
    </submittedName>
</protein>
<feature type="compositionally biased region" description="Basic residues" evidence="1">
    <location>
        <begin position="91"/>
        <end position="110"/>
    </location>
</feature>
<reference evidence="2 3" key="1">
    <citation type="submission" date="2018-02" db="EMBL/GenBank/DDBJ databases">
        <title>The genomes of Aspergillus section Nigri reveals drivers in fungal speciation.</title>
        <authorList>
            <consortium name="DOE Joint Genome Institute"/>
            <person name="Vesth T.C."/>
            <person name="Nybo J."/>
            <person name="Theobald S."/>
            <person name="Brandl J."/>
            <person name="Frisvad J.C."/>
            <person name="Nielsen K.F."/>
            <person name="Lyhne E.K."/>
            <person name="Kogle M.E."/>
            <person name="Kuo A."/>
            <person name="Riley R."/>
            <person name="Clum A."/>
            <person name="Nolan M."/>
            <person name="Lipzen A."/>
            <person name="Salamov A."/>
            <person name="Henrissat B."/>
            <person name="Wiebenga A."/>
            <person name="De vries R.P."/>
            <person name="Grigoriev I.V."/>
            <person name="Mortensen U.H."/>
            <person name="Andersen M.R."/>
            <person name="Baker S.E."/>
        </authorList>
    </citation>
    <scope>NUCLEOTIDE SEQUENCE [LARGE SCALE GENOMIC DNA]</scope>
    <source>
        <strain evidence="2 3">CBS 114.51</strain>
    </source>
</reference>